<feature type="transmembrane region" description="Helical" evidence="1">
    <location>
        <begin position="71"/>
        <end position="92"/>
    </location>
</feature>
<feature type="transmembrane region" description="Helical" evidence="1">
    <location>
        <begin position="477"/>
        <end position="497"/>
    </location>
</feature>
<feature type="transmembrane region" description="Helical" evidence="1">
    <location>
        <begin position="190"/>
        <end position="209"/>
    </location>
</feature>
<dbReference type="AlphaFoldDB" id="A0A8A2VDR6"/>
<gene>
    <name evidence="2" type="ORF">J0X25_04285</name>
</gene>
<feature type="transmembrane region" description="Helical" evidence="1">
    <location>
        <begin position="432"/>
        <end position="456"/>
    </location>
</feature>
<evidence type="ECO:0000313" key="2">
    <source>
        <dbReference type="EMBL" id="QSX00190.1"/>
    </source>
</evidence>
<feature type="transmembrane region" description="Helical" evidence="1">
    <location>
        <begin position="329"/>
        <end position="347"/>
    </location>
</feature>
<keyword evidence="1" id="KW-1133">Transmembrane helix</keyword>
<evidence type="ECO:0000256" key="1">
    <source>
        <dbReference type="SAM" id="Phobius"/>
    </source>
</evidence>
<dbReference type="RefSeq" id="WP_207289910.1">
    <property type="nucleotide sequence ID" value="NZ_CP071462.1"/>
</dbReference>
<feature type="transmembrane region" description="Helical" evidence="1">
    <location>
        <begin position="528"/>
        <end position="548"/>
    </location>
</feature>
<dbReference type="KEGG" id="hakz:J0X25_04285"/>
<evidence type="ECO:0000313" key="3">
    <source>
        <dbReference type="Proteomes" id="UP000663203"/>
    </source>
</evidence>
<keyword evidence="3" id="KW-1185">Reference proteome</keyword>
<organism evidence="2 3">
    <name type="scientific">Haloterrigena alkaliphila</name>
    <dbReference type="NCBI Taxonomy" id="2816475"/>
    <lineage>
        <taxon>Archaea</taxon>
        <taxon>Methanobacteriati</taxon>
        <taxon>Methanobacteriota</taxon>
        <taxon>Stenosarchaea group</taxon>
        <taxon>Halobacteria</taxon>
        <taxon>Halobacteriales</taxon>
        <taxon>Natrialbaceae</taxon>
        <taxon>Haloterrigena</taxon>
    </lineage>
</organism>
<keyword evidence="1" id="KW-0472">Membrane</keyword>
<feature type="transmembrane region" description="Helical" evidence="1">
    <location>
        <begin position="152"/>
        <end position="178"/>
    </location>
</feature>
<feature type="transmembrane region" description="Helical" evidence="1">
    <location>
        <begin position="27"/>
        <end position="49"/>
    </location>
</feature>
<name>A0A8A2VDR6_9EURY</name>
<feature type="transmembrane region" description="Helical" evidence="1">
    <location>
        <begin position="244"/>
        <end position="268"/>
    </location>
</feature>
<dbReference type="GeneID" id="63186496"/>
<feature type="transmembrane region" description="Helical" evidence="1">
    <location>
        <begin position="113"/>
        <end position="140"/>
    </location>
</feature>
<dbReference type="EMBL" id="CP071462">
    <property type="protein sequence ID" value="QSX00190.1"/>
    <property type="molecule type" value="Genomic_DNA"/>
</dbReference>
<sequence length="558" mass="58299">MVRTSLLVARTEFRRTTRAVSNDRTKLVTMALLALFLIGIVSAAAGYLLPELGERFAEGISAADASLATDLVSGGIAVGWIFLVFLTAIRAFTTAADPDKPAFLLTSTSLRNVTVGLIGAEILMFAVWFVPGAILLGGAFAYGAGTILPALLAPLLVCLLLVTAVPIGFLIGICIKHLVTVYEPIARYRVLVFVGFWVLYFGAIITGGFDLVVSRLFTALQDSPLGWPGHILLAGVPNVPASSLAIAGTVAGTAVLSTAAFGLAVVAAGRHWFADPARFEDSEESTESGDETASSRFDLDGVLSRGLPRPIRSVTVTAIRRTKRAPIRLAYAAYPLFGMIAFIQEIVQTGTVPTHVAVILSLYVVWAAGALFTLNPLGDLGRGLPAVMTSTISGRQAITGLVVAGALVAAPIAFLVSLALGVVSPLSFERTAALVAATTVGAVVTPALASGIGTVVPRFGSVKVTNNREAVMPSKTAFIIYSLAIMLPAVAALVLYVDSPELIAGTLEAVSTWAPTPTVSVSARGITLTAWAVLIGGLLAPVVSYLYAVERFDWYTLE</sequence>
<feature type="transmembrane region" description="Helical" evidence="1">
    <location>
        <begin position="353"/>
        <end position="377"/>
    </location>
</feature>
<feature type="transmembrane region" description="Helical" evidence="1">
    <location>
        <begin position="398"/>
        <end position="420"/>
    </location>
</feature>
<proteinExistence type="predicted"/>
<keyword evidence="1" id="KW-0812">Transmembrane</keyword>
<reference evidence="2 3" key="1">
    <citation type="submission" date="2021-03" db="EMBL/GenBank/DDBJ databases">
        <title>Haloterrigena longa sp. nov. and Haloterrigena limicola sp. nov., extremely halophilic archaea isolated from a salt lake.</title>
        <authorList>
            <person name="Henglin C."/>
        </authorList>
    </citation>
    <scope>NUCLEOTIDE SEQUENCE [LARGE SCALE GENOMIC DNA]</scope>
    <source>
        <strain evidence="2 3">KZCA68</strain>
    </source>
</reference>
<dbReference type="Proteomes" id="UP000663203">
    <property type="component" value="Chromosome"/>
</dbReference>
<evidence type="ECO:0008006" key="4">
    <source>
        <dbReference type="Google" id="ProtNLM"/>
    </source>
</evidence>
<protein>
    <recommendedName>
        <fullName evidence="4">ABC-2 type transport system permease protein</fullName>
    </recommendedName>
</protein>
<accession>A0A8A2VDR6</accession>